<keyword evidence="1" id="KW-0472">Membrane</keyword>
<reference evidence="3" key="1">
    <citation type="submission" date="2020-07" db="EMBL/GenBank/DDBJ databases">
        <title>Huge and variable diversity of episymbiotic CPR bacteria and DPANN archaea in groundwater ecosystems.</title>
        <authorList>
            <person name="He C.Y."/>
            <person name="Keren R."/>
            <person name="Whittaker M."/>
            <person name="Farag I.F."/>
            <person name="Doudna J."/>
            <person name="Cate J.H.D."/>
            <person name="Banfield J.F."/>
        </authorList>
    </citation>
    <scope>NUCLEOTIDE SEQUENCE</scope>
    <source>
        <strain evidence="3">NC_groundwater_1818_Pr3_B-0.1um_66_35</strain>
    </source>
</reference>
<feature type="transmembrane region" description="Helical" evidence="1">
    <location>
        <begin position="30"/>
        <end position="52"/>
    </location>
</feature>
<organism evidence="3 4">
    <name type="scientific">Rhodopseudomonas palustris</name>
    <dbReference type="NCBI Taxonomy" id="1076"/>
    <lineage>
        <taxon>Bacteria</taxon>
        <taxon>Pseudomonadati</taxon>
        <taxon>Pseudomonadota</taxon>
        <taxon>Alphaproteobacteria</taxon>
        <taxon>Hyphomicrobiales</taxon>
        <taxon>Nitrobacteraceae</taxon>
        <taxon>Rhodopseudomonas</taxon>
    </lineage>
</organism>
<feature type="transmembrane region" description="Helical" evidence="1">
    <location>
        <begin position="103"/>
        <end position="136"/>
    </location>
</feature>
<gene>
    <name evidence="3" type="ORF">HZA66_24110</name>
</gene>
<dbReference type="InterPro" id="IPR018776">
    <property type="entry name" value="Membrane_prot_PTPS-rel_domain"/>
</dbReference>
<feature type="transmembrane region" description="Helical" evidence="1">
    <location>
        <begin position="276"/>
        <end position="295"/>
    </location>
</feature>
<dbReference type="Pfam" id="PF10131">
    <property type="entry name" value="PTPS_related"/>
    <property type="match status" value="1"/>
</dbReference>
<dbReference type="EMBL" id="JACRJB010000067">
    <property type="protein sequence ID" value="MBI5132537.1"/>
    <property type="molecule type" value="Genomic_DNA"/>
</dbReference>
<evidence type="ECO:0000256" key="1">
    <source>
        <dbReference type="SAM" id="Phobius"/>
    </source>
</evidence>
<sequence length="774" mass="83722">MTMRPGHAGDHGVGMVGAADKVRRAFERPAVADSVVALILLITAFLTVVQLLRQEAVTGSPGQDLAKHVASTLNFRAAFDDGQWLPRIQIDSPYLNDIPLFQFYSSFLGLITFPFLAAGLAPMPAICLAILAIKWIGTFVLFRCARMLGASVWAGMLASGSYLLSPYVISNFYGRVALPETTAHFLLPVLLYGLIRITIRSDSVGIAAIALAIVGLALAHPIFLLYGVAATGLFLLALCKLRPLILGGYAIVAGLLLASFQWLPAMVARNDIPIDLSISPYYAAVLTSYTGLWWFPRALSSAFGEDHLYLTPGILTLPVAALLFWHIRRPMARTALICLLVFLLGSKAPIDFWRYLPMSFLALQFPYRLLAFVALFVALGVALCVPRLRPIQWLVVGSIVLGQVVPILVQKPYLMPIPGDARYLAYHYANFDYLAVPIQLPFVAADRWLLNYATDLSTDRGALEGAIDASGTIRPGNSFGIVQSSFADNYLRITGTAGSAAVGRLALTSTADGAVLAATPPVAPGPFRFLLHHPNDGRRLTLTCIEPASDCAGLAVTHVEALPRNGFQVEANAGDLTMKLEGWTASDRQRVDLWFAHPAQADRPVTATVSVGPGRFETSLPLPAEPGQYMLVSSWSEPAAGSRRLSVALDYFGIERSDGPIQLSPAKLRKIESGGYRRTFVVEAPVPPDVATQRGVAIDLPMAFSSLYRVTQGDHVLPSTPSRQGRLHIETHDTQTPITARFAPPLLSLIGPVVGLLMLVLAPLALRRRTLRPS</sequence>
<feature type="transmembrane region" description="Helical" evidence="1">
    <location>
        <begin position="206"/>
        <end position="238"/>
    </location>
</feature>
<feature type="transmembrane region" description="Helical" evidence="1">
    <location>
        <begin position="746"/>
        <end position="766"/>
    </location>
</feature>
<feature type="transmembrane region" description="Helical" evidence="1">
    <location>
        <begin position="244"/>
        <end position="264"/>
    </location>
</feature>
<proteinExistence type="predicted"/>
<feature type="transmembrane region" description="Helical" evidence="1">
    <location>
        <begin position="334"/>
        <end position="353"/>
    </location>
</feature>
<feature type="transmembrane region" description="Helical" evidence="1">
    <location>
        <begin position="365"/>
        <end position="384"/>
    </location>
</feature>
<feature type="transmembrane region" description="Helical" evidence="1">
    <location>
        <begin position="181"/>
        <end position="199"/>
    </location>
</feature>
<feature type="transmembrane region" description="Helical" evidence="1">
    <location>
        <begin position="307"/>
        <end position="327"/>
    </location>
</feature>
<protein>
    <recommendedName>
        <fullName evidence="2">Membrane protein 6-pyruvoyl-tetrahydropterin synthase-related domain-containing protein</fullName>
    </recommendedName>
</protein>
<dbReference type="Proteomes" id="UP000782519">
    <property type="component" value="Unassembled WGS sequence"/>
</dbReference>
<feature type="transmembrane region" description="Helical" evidence="1">
    <location>
        <begin position="148"/>
        <end position="169"/>
    </location>
</feature>
<keyword evidence="1" id="KW-0812">Transmembrane</keyword>
<comment type="caution">
    <text evidence="3">The sequence shown here is derived from an EMBL/GenBank/DDBJ whole genome shotgun (WGS) entry which is preliminary data.</text>
</comment>
<evidence type="ECO:0000313" key="4">
    <source>
        <dbReference type="Proteomes" id="UP000782519"/>
    </source>
</evidence>
<accession>A0A933S2F0</accession>
<keyword evidence="1" id="KW-1133">Transmembrane helix</keyword>
<feature type="transmembrane region" description="Helical" evidence="1">
    <location>
        <begin position="391"/>
        <end position="409"/>
    </location>
</feature>
<name>A0A933S2F0_RHOPL</name>
<evidence type="ECO:0000259" key="2">
    <source>
        <dbReference type="Pfam" id="PF10131"/>
    </source>
</evidence>
<dbReference type="AlphaFoldDB" id="A0A933S2F0"/>
<feature type="domain" description="Membrane protein 6-pyruvoyl-tetrahydropterin synthase-related" evidence="2">
    <location>
        <begin position="122"/>
        <end position="393"/>
    </location>
</feature>
<evidence type="ECO:0000313" key="3">
    <source>
        <dbReference type="EMBL" id="MBI5132537.1"/>
    </source>
</evidence>